<protein>
    <submittedName>
        <fullName evidence="2">Uncharacterized protein</fullName>
    </submittedName>
</protein>
<evidence type="ECO:0000313" key="2">
    <source>
        <dbReference type="EMBL" id="VAW99731.1"/>
    </source>
</evidence>
<keyword evidence="1" id="KW-0812">Transmembrane</keyword>
<feature type="transmembrane region" description="Helical" evidence="1">
    <location>
        <begin position="47"/>
        <end position="70"/>
    </location>
</feature>
<feature type="transmembrane region" description="Helical" evidence="1">
    <location>
        <begin position="106"/>
        <end position="127"/>
    </location>
</feature>
<sequence>MKTPQNKRASGIWIASFIAIAFGLLTLKEGGLTLFGPSQYAEAAGQYVPFVLWFNFIAGFFYILAGVYIFRQHRVGAILSMLIALLTVSVFGAFAVHIALDGAYEQRTLIAMSVRSLVWIGIAIFCAQETGDSRR</sequence>
<feature type="transmembrane region" description="Helical" evidence="1">
    <location>
        <begin position="77"/>
        <end position="100"/>
    </location>
</feature>
<evidence type="ECO:0000256" key="1">
    <source>
        <dbReference type="SAM" id="Phobius"/>
    </source>
</evidence>
<name>A0A3B1A6N9_9ZZZZ</name>
<accession>A0A3B1A6N9</accession>
<reference evidence="2" key="1">
    <citation type="submission" date="2018-06" db="EMBL/GenBank/DDBJ databases">
        <authorList>
            <person name="Zhirakovskaya E."/>
        </authorList>
    </citation>
    <scope>NUCLEOTIDE SEQUENCE</scope>
</reference>
<proteinExistence type="predicted"/>
<keyword evidence="1" id="KW-1133">Transmembrane helix</keyword>
<dbReference type="EMBL" id="UOFU01000180">
    <property type="protein sequence ID" value="VAW99731.1"/>
    <property type="molecule type" value="Genomic_DNA"/>
</dbReference>
<keyword evidence="1" id="KW-0472">Membrane</keyword>
<organism evidence="2">
    <name type="scientific">hydrothermal vent metagenome</name>
    <dbReference type="NCBI Taxonomy" id="652676"/>
    <lineage>
        <taxon>unclassified sequences</taxon>
        <taxon>metagenomes</taxon>
        <taxon>ecological metagenomes</taxon>
    </lineage>
</organism>
<feature type="transmembrane region" description="Helical" evidence="1">
    <location>
        <begin position="9"/>
        <end position="27"/>
    </location>
</feature>
<gene>
    <name evidence="2" type="ORF">MNBD_GAMMA20-1681</name>
</gene>
<dbReference type="AlphaFoldDB" id="A0A3B1A6N9"/>